<evidence type="ECO:0000256" key="3">
    <source>
        <dbReference type="ARBA" id="ARBA00022833"/>
    </source>
</evidence>
<dbReference type="PANTHER" id="PTHR22619">
    <property type="entry name" value="ZINC FINGER SWIM DOMAIN CONTAINING PROTEIN 4, 5, 6"/>
    <property type="match status" value="1"/>
</dbReference>
<evidence type="ECO:0000256" key="4">
    <source>
        <dbReference type="PROSITE-ProRule" id="PRU00325"/>
    </source>
</evidence>
<dbReference type="InterPro" id="IPR048370">
    <property type="entry name" value="ZSWIM4-8_C"/>
</dbReference>
<accession>A0AA36BU81</accession>
<keyword evidence="3" id="KW-0862">Zinc</keyword>
<organism evidence="7 8">
    <name type="scientific">Octopus vulgaris</name>
    <name type="common">Common octopus</name>
    <dbReference type="NCBI Taxonomy" id="6645"/>
    <lineage>
        <taxon>Eukaryota</taxon>
        <taxon>Metazoa</taxon>
        <taxon>Spiralia</taxon>
        <taxon>Lophotrochozoa</taxon>
        <taxon>Mollusca</taxon>
        <taxon>Cephalopoda</taxon>
        <taxon>Coleoidea</taxon>
        <taxon>Octopodiformes</taxon>
        <taxon>Octopoda</taxon>
        <taxon>Incirrata</taxon>
        <taxon>Octopodidae</taxon>
        <taxon>Octopus</taxon>
    </lineage>
</organism>
<gene>
    <name evidence="7" type="ORF">OCTVUL_1B011867</name>
</gene>
<dbReference type="Pfam" id="PF21055">
    <property type="entry name" value="ZSWIM4-8_C"/>
    <property type="match status" value="1"/>
</dbReference>
<dbReference type="GO" id="GO:0008270">
    <property type="term" value="F:zinc ion binding"/>
    <property type="evidence" value="ECO:0007669"/>
    <property type="project" value="UniProtKB-KW"/>
</dbReference>
<dbReference type="GO" id="GO:0031462">
    <property type="term" value="C:Cul2-RING ubiquitin ligase complex"/>
    <property type="evidence" value="ECO:0007669"/>
    <property type="project" value="TreeGrafter"/>
</dbReference>
<evidence type="ECO:0000313" key="7">
    <source>
        <dbReference type="EMBL" id="CAI9740454.1"/>
    </source>
</evidence>
<dbReference type="EMBL" id="OX597837">
    <property type="protein sequence ID" value="CAI9740454.1"/>
    <property type="molecule type" value="Genomic_DNA"/>
</dbReference>
<dbReference type="PANTHER" id="PTHR22619:SF0">
    <property type="entry name" value="ZINC FINGER SWIM DOMAIN-CONTAINING PROTEIN 6-LIKE PROTEIN"/>
    <property type="match status" value="1"/>
</dbReference>
<dbReference type="AlphaFoldDB" id="A0AA36BU81"/>
<protein>
    <submittedName>
        <fullName evidence="7">Finger SWIM domain-containing 5-like</fullName>
    </submittedName>
</protein>
<evidence type="ECO:0000256" key="2">
    <source>
        <dbReference type="ARBA" id="ARBA00022771"/>
    </source>
</evidence>
<keyword evidence="1" id="KW-0479">Metal-binding</keyword>
<sequence>MALVKKRLCSGVSSSAGPTCDQWNEVEQVRGGRVDSLLDICAKVVAENIAFQSVELRFDRIPEPVQNRIVYWSFPRNEMDICMYSSLANACKDNGDTQKLPFHHGVRLLEGNAVANVLQIGFHLSGTVTEPANPLYSEPEKTYKVSISFDRCKITSVKCGCGNKDIFWCQHVVALSLYRIRKADVVQLRVPISETLLQMSREQLQKFSQYLIAEHHTEVLPTAQKIADEILQAKSEINQLPGAPDPTAGASIEDEHSWHLDEEQVQEQVKSYLSQGGYCTSANQLNSMFSKVREMLRARDSNGARMLTLITEQFLADPRLLLWKNQGTTMTDKCRQLWDELGVLWVCIVLNPNCSSSEKEQWQLLLQQWSSVPLCPLEDADGQQQQEEVENSEENPGSSQRPTRLKPRTIFHRALEASRLTWDDRHLQLILSEDCGYHEDQWDSHLFDSQGLALWHEPIPIACARVDALRSHGYMKEALRLAVVIVRTMKRQQRLNQDKYRLQQLPEALLTSTSSQSNRNQRYNLICWGLAGIPGSNDDVTGYKTSSQQQQQTDQEGWIGHPLNPIGILFDTLAEVSRVTDDTSSQTGDFTSNWYSFGSNGAANNNSNNNNANIIINNIISNNILSNNIISNNNNNNILNNNNNNNSNHLSTFPNNHSTHTNVGSQKYKHIAIPKCRDRNESYLTLALEVALIGLGHQQLMPTGLYAQEKACKQEDKLIAKLQEIELDTTLVAILRKQAVLLLEGGPTSGLGLGVHTESYPMHTFAQYLFLNLINYDHALAFRVGLRAMRLPILEHEDEDLDVVNNMAPVVLHRIPRWFVLGHIEAQQCQLASTLLAHAKSDHRQLRTVLESAEMHIHSSSQLFKLAQEAFKIATPVDSHKHVHVLNAAFELGLQVMRMTLTTLNWRRREMVRWLVTCATEVGVAALTSIMQNWFQLFAPMEATATVATTIMSPATVIQLNLTYQQQEDLAKCARNLALQCANKDPPSCALCALTLCEKDPIAFETAYQIVIEAATHVMNSTQLFTIARYMDHRGYPHRAYKLALLAMKNIHLAYNQDTHPAINDIHWACALSHSLGKSELTNMIPLLVKNVQCAIVLSDILRRCTLTAPGVASTEGKRRSMKLLSYDKAPLRQLMEAAICAYINTTHSKLTHISPRHYGDFIDFLGKARETFSLAHDGHIQFNQLIENMKLAYKGKKKLMSLIKERFGL</sequence>
<feature type="region of interest" description="Disordered" evidence="5">
    <location>
        <begin position="380"/>
        <end position="405"/>
    </location>
</feature>
<keyword evidence="2 4" id="KW-0863">Zinc-finger</keyword>
<name>A0AA36BU81_OCTVU</name>
<evidence type="ECO:0000313" key="8">
    <source>
        <dbReference type="Proteomes" id="UP001162480"/>
    </source>
</evidence>
<reference evidence="7" key="1">
    <citation type="submission" date="2023-08" db="EMBL/GenBank/DDBJ databases">
        <authorList>
            <person name="Alioto T."/>
            <person name="Alioto T."/>
            <person name="Gomez Garrido J."/>
        </authorList>
    </citation>
    <scope>NUCLEOTIDE SEQUENCE</scope>
</reference>
<evidence type="ECO:0000259" key="6">
    <source>
        <dbReference type="PROSITE" id="PS50966"/>
    </source>
</evidence>
<evidence type="ECO:0000256" key="1">
    <source>
        <dbReference type="ARBA" id="ARBA00022723"/>
    </source>
</evidence>
<dbReference type="InterPro" id="IPR007527">
    <property type="entry name" value="Znf_SWIM"/>
</dbReference>
<feature type="domain" description="SWIM-type" evidence="6">
    <location>
        <begin position="143"/>
        <end position="180"/>
    </location>
</feature>
<dbReference type="PROSITE" id="PS50966">
    <property type="entry name" value="ZF_SWIM"/>
    <property type="match status" value="1"/>
</dbReference>
<evidence type="ECO:0000256" key="5">
    <source>
        <dbReference type="SAM" id="MobiDB-lite"/>
    </source>
</evidence>
<keyword evidence="8" id="KW-1185">Reference proteome</keyword>
<proteinExistence type="predicted"/>
<dbReference type="Proteomes" id="UP001162480">
    <property type="component" value="Chromosome 24"/>
</dbReference>